<dbReference type="InterPro" id="IPR017441">
    <property type="entry name" value="Protein_kinase_ATP_BS"/>
</dbReference>
<keyword evidence="3" id="KW-0808">Transferase</keyword>
<comment type="catalytic activity">
    <reaction evidence="7">
        <text>L-threonyl-[protein] + ATP = O-phospho-L-threonyl-[protein] + ADP + H(+)</text>
        <dbReference type="Rhea" id="RHEA:46608"/>
        <dbReference type="Rhea" id="RHEA-COMP:11060"/>
        <dbReference type="Rhea" id="RHEA-COMP:11605"/>
        <dbReference type="ChEBI" id="CHEBI:15378"/>
        <dbReference type="ChEBI" id="CHEBI:30013"/>
        <dbReference type="ChEBI" id="CHEBI:30616"/>
        <dbReference type="ChEBI" id="CHEBI:61977"/>
        <dbReference type="ChEBI" id="CHEBI:456216"/>
        <dbReference type="EC" id="2.7.11.1"/>
    </reaction>
</comment>
<keyword evidence="13" id="KW-1185">Reference proteome</keyword>
<evidence type="ECO:0000256" key="1">
    <source>
        <dbReference type="ARBA" id="ARBA00012513"/>
    </source>
</evidence>
<dbReference type="InterPro" id="IPR008271">
    <property type="entry name" value="Ser/Thr_kinase_AS"/>
</dbReference>
<dbReference type="GO" id="GO:0007095">
    <property type="term" value="P:mitotic G2 DNA damage checkpoint signaling"/>
    <property type="evidence" value="ECO:0007669"/>
    <property type="project" value="TreeGrafter"/>
</dbReference>
<evidence type="ECO:0000313" key="12">
    <source>
        <dbReference type="EMBL" id="KAK3904764.1"/>
    </source>
</evidence>
<evidence type="ECO:0000256" key="7">
    <source>
        <dbReference type="ARBA" id="ARBA00047899"/>
    </source>
</evidence>
<evidence type="ECO:0000256" key="3">
    <source>
        <dbReference type="ARBA" id="ARBA00022679"/>
    </source>
</evidence>
<dbReference type="SUPFAM" id="SSF56112">
    <property type="entry name" value="Protein kinase-like (PK-like)"/>
    <property type="match status" value="1"/>
</dbReference>
<dbReference type="PROSITE" id="PS00108">
    <property type="entry name" value="PROTEIN_KINASE_ST"/>
    <property type="match status" value="1"/>
</dbReference>
<dbReference type="PANTHER" id="PTHR43895:SF32">
    <property type="entry name" value="SERINE_THREONINE-PROTEIN KINASE CHK1"/>
    <property type="match status" value="1"/>
</dbReference>
<comment type="caution">
    <text evidence="12">The sequence shown here is derived from an EMBL/GenBank/DDBJ whole genome shotgun (WGS) entry which is preliminary data.</text>
</comment>
<organism evidence="12 13">
    <name type="scientific">Staphylotrichum tortipilum</name>
    <dbReference type="NCBI Taxonomy" id="2831512"/>
    <lineage>
        <taxon>Eukaryota</taxon>
        <taxon>Fungi</taxon>
        <taxon>Dikarya</taxon>
        <taxon>Ascomycota</taxon>
        <taxon>Pezizomycotina</taxon>
        <taxon>Sordariomycetes</taxon>
        <taxon>Sordariomycetidae</taxon>
        <taxon>Sordariales</taxon>
        <taxon>Chaetomiaceae</taxon>
        <taxon>Staphylotrichum</taxon>
    </lineage>
</organism>
<dbReference type="PROSITE" id="PS50011">
    <property type="entry name" value="PROTEIN_KINASE_DOM"/>
    <property type="match status" value="1"/>
</dbReference>
<dbReference type="PANTHER" id="PTHR43895">
    <property type="entry name" value="CALCIUM/CALMODULIN-DEPENDENT PROTEIN KINASE KINASE-RELATED"/>
    <property type="match status" value="1"/>
</dbReference>
<dbReference type="FunFam" id="1.10.510.10:FF:000692">
    <property type="entry name" value="Serine/threonine protein kinase, variant"/>
    <property type="match status" value="1"/>
</dbReference>
<keyword evidence="2" id="KW-0723">Serine/threonine-protein kinase</keyword>
<accession>A0AAN6MQ24</accession>
<keyword evidence="6 9" id="KW-0067">ATP-binding</keyword>
<feature type="compositionally biased region" description="Polar residues" evidence="10">
    <location>
        <begin position="325"/>
        <end position="334"/>
    </location>
</feature>
<dbReference type="AlphaFoldDB" id="A0AAN6MQ24"/>
<dbReference type="InterPro" id="IPR011009">
    <property type="entry name" value="Kinase-like_dom_sf"/>
</dbReference>
<feature type="binding site" evidence="9">
    <location>
        <position position="46"/>
    </location>
    <ligand>
        <name>ATP</name>
        <dbReference type="ChEBI" id="CHEBI:30616"/>
    </ligand>
</feature>
<dbReference type="EC" id="2.7.11.1" evidence="1"/>
<dbReference type="SMART" id="SM00220">
    <property type="entry name" value="S_TKc"/>
    <property type="match status" value="1"/>
</dbReference>
<evidence type="ECO:0000256" key="5">
    <source>
        <dbReference type="ARBA" id="ARBA00022777"/>
    </source>
</evidence>
<comment type="catalytic activity">
    <reaction evidence="8">
        <text>L-seryl-[protein] + ATP = O-phospho-L-seryl-[protein] + ADP + H(+)</text>
        <dbReference type="Rhea" id="RHEA:17989"/>
        <dbReference type="Rhea" id="RHEA-COMP:9863"/>
        <dbReference type="Rhea" id="RHEA-COMP:11604"/>
        <dbReference type="ChEBI" id="CHEBI:15378"/>
        <dbReference type="ChEBI" id="CHEBI:29999"/>
        <dbReference type="ChEBI" id="CHEBI:30616"/>
        <dbReference type="ChEBI" id="CHEBI:83421"/>
        <dbReference type="ChEBI" id="CHEBI:456216"/>
        <dbReference type="EC" id="2.7.11.1"/>
    </reaction>
</comment>
<dbReference type="GO" id="GO:0004674">
    <property type="term" value="F:protein serine/threonine kinase activity"/>
    <property type="evidence" value="ECO:0007669"/>
    <property type="project" value="UniProtKB-KW"/>
</dbReference>
<dbReference type="GO" id="GO:0035861">
    <property type="term" value="C:site of double-strand break"/>
    <property type="evidence" value="ECO:0007669"/>
    <property type="project" value="TreeGrafter"/>
</dbReference>
<evidence type="ECO:0000256" key="6">
    <source>
        <dbReference type="ARBA" id="ARBA00022840"/>
    </source>
</evidence>
<evidence type="ECO:0000259" key="11">
    <source>
        <dbReference type="PROSITE" id="PS50011"/>
    </source>
</evidence>
<evidence type="ECO:0000256" key="2">
    <source>
        <dbReference type="ARBA" id="ARBA00022527"/>
    </source>
</evidence>
<dbReference type="GO" id="GO:0005634">
    <property type="term" value="C:nucleus"/>
    <property type="evidence" value="ECO:0007669"/>
    <property type="project" value="TreeGrafter"/>
</dbReference>
<proteinExistence type="predicted"/>
<evidence type="ECO:0000256" key="10">
    <source>
        <dbReference type="SAM" id="MobiDB-lite"/>
    </source>
</evidence>
<evidence type="ECO:0000256" key="8">
    <source>
        <dbReference type="ARBA" id="ARBA00048679"/>
    </source>
</evidence>
<dbReference type="EMBL" id="MU855385">
    <property type="protein sequence ID" value="KAK3904764.1"/>
    <property type="molecule type" value="Genomic_DNA"/>
</dbReference>
<evidence type="ECO:0000256" key="4">
    <source>
        <dbReference type="ARBA" id="ARBA00022741"/>
    </source>
</evidence>
<dbReference type="GO" id="GO:0005737">
    <property type="term" value="C:cytoplasm"/>
    <property type="evidence" value="ECO:0007669"/>
    <property type="project" value="TreeGrafter"/>
</dbReference>
<reference evidence="12" key="1">
    <citation type="journal article" date="2023" name="Mol. Phylogenet. Evol.">
        <title>Genome-scale phylogeny and comparative genomics of the fungal order Sordariales.</title>
        <authorList>
            <person name="Hensen N."/>
            <person name="Bonometti L."/>
            <person name="Westerberg I."/>
            <person name="Brannstrom I.O."/>
            <person name="Guillou S."/>
            <person name="Cros-Aarteil S."/>
            <person name="Calhoun S."/>
            <person name="Haridas S."/>
            <person name="Kuo A."/>
            <person name="Mondo S."/>
            <person name="Pangilinan J."/>
            <person name="Riley R."/>
            <person name="LaButti K."/>
            <person name="Andreopoulos B."/>
            <person name="Lipzen A."/>
            <person name="Chen C."/>
            <person name="Yan M."/>
            <person name="Daum C."/>
            <person name="Ng V."/>
            <person name="Clum A."/>
            <person name="Steindorff A."/>
            <person name="Ohm R.A."/>
            <person name="Martin F."/>
            <person name="Silar P."/>
            <person name="Natvig D.O."/>
            <person name="Lalanne C."/>
            <person name="Gautier V."/>
            <person name="Ament-Velasquez S.L."/>
            <person name="Kruys A."/>
            <person name="Hutchinson M.I."/>
            <person name="Powell A.J."/>
            <person name="Barry K."/>
            <person name="Miller A.N."/>
            <person name="Grigoriev I.V."/>
            <person name="Debuchy R."/>
            <person name="Gladieux P."/>
            <person name="Hiltunen Thoren M."/>
            <person name="Johannesson H."/>
        </authorList>
    </citation>
    <scope>NUCLEOTIDE SEQUENCE</scope>
    <source>
        <strain evidence="12">CBS 103.79</strain>
    </source>
</reference>
<reference evidence="12" key="2">
    <citation type="submission" date="2023-05" db="EMBL/GenBank/DDBJ databases">
        <authorList>
            <consortium name="Lawrence Berkeley National Laboratory"/>
            <person name="Steindorff A."/>
            <person name="Hensen N."/>
            <person name="Bonometti L."/>
            <person name="Westerberg I."/>
            <person name="Brannstrom I.O."/>
            <person name="Guillou S."/>
            <person name="Cros-Aarteil S."/>
            <person name="Calhoun S."/>
            <person name="Haridas S."/>
            <person name="Kuo A."/>
            <person name="Mondo S."/>
            <person name="Pangilinan J."/>
            <person name="Riley R."/>
            <person name="Labutti K."/>
            <person name="Andreopoulos B."/>
            <person name="Lipzen A."/>
            <person name="Chen C."/>
            <person name="Yanf M."/>
            <person name="Daum C."/>
            <person name="Ng V."/>
            <person name="Clum A."/>
            <person name="Ohm R."/>
            <person name="Martin F."/>
            <person name="Silar P."/>
            <person name="Natvig D."/>
            <person name="Lalanne C."/>
            <person name="Gautier V."/>
            <person name="Ament-Velasquez S.L."/>
            <person name="Kruys A."/>
            <person name="Hutchinson M.I."/>
            <person name="Powell A.J."/>
            <person name="Barry K."/>
            <person name="Miller A.N."/>
            <person name="Grigoriev I.V."/>
            <person name="Debuchy R."/>
            <person name="Gladieux P."/>
            <person name="Thoren M.H."/>
            <person name="Johannesson H."/>
        </authorList>
    </citation>
    <scope>NUCLEOTIDE SEQUENCE</scope>
    <source>
        <strain evidence="12">CBS 103.79</strain>
    </source>
</reference>
<keyword evidence="5 12" id="KW-0418">Kinase</keyword>
<dbReference type="PROSITE" id="PS00107">
    <property type="entry name" value="PROTEIN_KINASE_ATP"/>
    <property type="match status" value="1"/>
</dbReference>
<protein>
    <recommendedName>
        <fullName evidence="1">non-specific serine/threonine protein kinase</fullName>
        <ecNumber evidence="1">2.7.11.1</ecNumber>
    </recommendedName>
</protein>
<dbReference type="GO" id="GO:0005524">
    <property type="term" value="F:ATP binding"/>
    <property type="evidence" value="ECO:0007669"/>
    <property type="project" value="UniProtKB-UniRule"/>
</dbReference>
<feature type="domain" description="Protein kinase" evidence="11">
    <location>
        <begin position="16"/>
        <end position="290"/>
    </location>
</feature>
<name>A0AAN6MQ24_9PEZI</name>
<dbReference type="Pfam" id="PF00069">
    <property type="entry name" value="Pkinase"/>
    <property type="match status" value="1"/>
</dbReference>
<gene>
    <name evidence="12" type="ORF">C8A05DRAFT_31478</name>
</gene>
<evidence type="ECO:0000256" key="9">
    <source>
        <dbReference type="PROSITE-ProRule" id="PRU10141"/>
    </source>
</evidence>
<dbReference type="InterPro" id="IPR000719">
    <property type="entry name" value="Prot_kinase_dom"/>
</dbReference>
<dbReference type="Gene3D" id="1.10.510.10">
    <property type="entry name" value="Transferase(Phosphotransferase) domain 1"/>
    <property type="match status" value="1"/>
</dbReference>
<feature type="region of interest" description="Disordered" evidence="10">
    <location>
        <begin position="325"/>
        <end position="356"/>
    </location>
</feature>
<sequence length="572" mass="62556">MQQSQLDPLPQDLPFRIISKTIGRGAYASIKKAIPLDAPTPVFAVKLIHKGYAIRQGRISAKQIQMEVSLHSHIGQHPNIIEWFATGEDAVWRWIAMEFAEGGDLFDKIEADVGVEEDIAHLYFLQLISGVSFIHSKGVAHRDLKPENILLSDSGNLKIADFGMSTMFEYKGVRKQTGTMCGSPPYIAPEVLQCARGEKKFPEGGKYSADLVDIWSCGVILFVLLVGNTPWDEPTAGSWEFQEYVRTNGRSTDALWGRVPGDALSLLRGMMNIEAGKRFSFAQIRQHPWYTRRNGLLTADGAVSDPIALAAQMLANLRIDLNAEPTHSQRQSQPDPMEIDSTHPTAGYPSPLSATQPETPIHDALFDWERPAPRTLGTHAISSTQPLAASSLAPSSVSTKHLLRAAPSALEALADEPTMSQFSQTPGVPLSLTQHARHFRDVVPAYSLTRFFSAVPAPLLVQMLRDALHQLNVPQPARAPAIDPAAEGEVVAALRVRTLDGRRQGLHGDVLVDRLRLVEEQGGGEGGAELLEVRFVKVKGDPLEWRRFFKKVALLCRDAVYSGDGGGNGNGA</sequence>
<keyword evidence="4 9" id="KW-0547">Nucleotide-binding</keyword>
<dbReference type="Proteomes" id="UP001303889">
    <property type="component" value="Unassembled WGS sequence"/>
</dbReference>
<evidence type="ECO:0000313" key="13">
    <source>
        <dbReference type="Proteomes" id="UP001303889"/>
    </source>
</evidence>